<dbReference type="Proteomes" id="UP001150266">
    <property type="component" value="Unassembled WGS sequence"/>
</dbReference>
<dbReference type="EMBL" id="JAOTPV010000006">
    <property type="protein sequence ID" value="KAJ4480904.1"/>
    <property type="molecule type" value="Genomic_DNA"/>
</dbReference>
<keyword evidence="6" id="KW-0564">Palmitate</keyword>
<dbReference type="PROSITE" id="PS50859">
    <property type="entry name" value="LONGIN"/>
    <property type="match status" value="1"/>
</dbReference>
<evidence type="ECO:0000256" key="6">
    <source>
        <dbReference type="ARBA" id="ARBA00023139"/>
    </source>
</evidence>
<evidence type="ECO:0000256" key="1">
    <source>
        <dbReference type="ARBA" id="ARBA00004342"/>
    </source>
</evidence>
<comment type="caution">
    <text evidence="13">The sequence shown here is derived from an EMBL/GenBank/DDBJ whole genome shotgun (WGS) entry which is preliminary data.</text>
</comment>
<dbReference type="SUPFAM" id="SSF64356">
    <property type="entry name" value="SNARE-like"/>
    <property type="match status" value="1"/>
</dbReference>
<feature type="domain" description="V-SNARE coiled-coil homology" evidence="12">
    <location>
        <begin position="140"/>
        <end position="200"/>
    </location>
</feature>
<organism evidence="13 14">
    <name type="scientific">Lentinula aciculospora</name>
    <dbReference type="NCBI Taxonomy" id="153920"/>
    <lineage>
        <taxon>Eukaryota</taxon>
        <taxon>Fungi</taxon>
        <taxon>Dikarya</taxon>
        <taxon>Basidiomycota</taxon>
        <taxon>Agaricomycotina</taxon>
        <taxon>Agaricomycetes</taxon>
        <taxon>Agaricomycetidae</taxon>
        <taxon>Agaricales</taxon>
        <taxon>Marasmiineae</taxon>
        <taxon>Omphalotaceae</taxon>
        <taxon>Lentinula</taxon>
    </lineage>
</organism>
<dbReference type="PANTHER" id="PTHR45806">
    <property type="entry name" value="SYNAPTOBREVIN HOMOLOG YKT6"/>
    <property type="match status" value="1"/>
</dbReference>
<dbReference type="Pfam" id="PF13774">
    <property type="entry name" value="Longin"/>
    <property type="match status" value="1"/>
</dbReference>
<comment type="subcellular location">
    <subcellularLocation>
        <location evidence="1">Cell membrane</location>
        <topology evidence="1">Lipid-anchor</topology>
        <orientation evidence="1">Cytoplasmic side</orientation>
    </subcellularLocation>
</comment>
<evidence type="ECO:0000259" key="11">
    <source>
        <dbReference type="PROSITE" id="PS50859"/>
    </source>
</evidence>
<gene>
    <name evidence="13" type="ORF">J3R30DRAFT_3462224</name>
</gene>
<dbReference type="InterPro" id="IPR010908">
    <property type="entry name" value="Longin_dom"/>
</dbReference>
<dbReference type="InterPro" id="IPR011012">
    <property type="entry name" value="Longin-like_dom_sf"/>
</dbReference>
<dbReference type="CDD" id="cd15867">
    <property type="entry name" value="R-SNARE_YKT6"/>
    <property type="match status" value="1"/>
</dbReference>
<dbReference type="GO" id="GO:0005484">
    <property type="term" value="F:SNAP receptor activity"/>
    <property type="evidence" value="ECO:0007669"/>
    <property type="project" value="TreeGrafter"/>
</dbReference>
<evidence type="ECO:0000259" key="12">
    <source>
        <dbReference type="PROSITE" id="PS50892"/>
    </source>
</evidence>
<feature type="domain" description="Longin" evidence="11">
    <location>
        <begin position="10"/>
        <end position="126"/>
    </location>
</feature>
<evidence type="ECO:0000256" key="2">
    <source>
        <dbReference type="ARBA" id="ARBA00008025"/>
    </source>
</evidence>
<dbReference type="PRINTS" id="PR00219">
    <property type="entry name" value="SYNAPTOBREVN"/>
</dbReference>
<dbReference type="InterPro" id="IPR045848">
    <property type="entry name" value="R-SNARE_YKT6"/>
</dbReference>
<dbReference type="Pfam" id="PF00957">
    <property type="entry name" value="Synaptobrevin"/>
    <property type="match status" value="1"/>
</dbReference>
<evidence type="ECO:0000313" key="14">
    <source>
        <dbReference type="Proteomes" id="UP001150266"/>
    </source>
</evidence>
<evidence type="ECO:0000256" key="8">
    <source>
        <dbReference type="ARBA" id="ARBA00023289"/>
    </source>
</evidence>
<accession>A0A9W9DR94</accession>
<evidence type="ECO:0000256" key="9">
    <source>
        <dbReference type="ARBA" id="ARBA00026133"/>
    </source>
</evidence>
<name>A0A9W9DR94_9AGAR</name>
<dbReference type="CDD" id="cd14824">
    <property type="entry name" value="Longin"/>
    <property type="match status" value="1"/>
</dbReference>
<evidence type="ECO:0000256" key="10">
    <source>
        <dbReference type="PROSITE-ProRule" id="PRU00290"/>
    </source>
</evidence>
<evidence type="ECO:0000256" key="5">
    <source>
        <dbReference type="ARBA" id="ARBA00023136"/>
    </source>
</evidence>
<dbReference type="GO" id="GO:0006888">
    <property type="term" value="P:endoplasmic reticulum to Golgi vesicle-mediated transport"/>
    <property type="evidence" value="ECO:0007669"/>
    <property type="project" value="TreeGrafter"/>
</dbReference>
<evidence type="ECO:0000313" key="13">
    <source>
        <dbReference type="EMBL" id="KAJ4480904.1"/>
    </source>
</evidence>
<dbReference type="SMART" id="SM01270">
    <property type="entry name" value="Longin"/>
    <property type="match status" value="1"/>
</dbReference>
<keyword evidence="8" id="KW-0636">Prenylation</keyword>
<comment type="similarity">
    <text evidence="2">Belongs to the synaptobrevin family.</text>
</comment>
<sequence>MVKIYSISVLLAPPSQTSTVLASASDLSQFSFYQKGSVGEFLAFFARTVVERTPQGQRQSVQENNYTAHVYNRGGAEQLAAVIITDQEYPVRPAFSLLTKILDEFIAKVPQSSFNNPSSISFPDVQVYVSKYQDPTQADTIMRVQQELDETKIILHKTIESVLERGEKLENLVERSNALSAHSKVFYKTAKKQNDCCVVM</sequence>
<protein>
    <recommendedName>
        <fullName evidence="9">Synaptobrevin homolog YKT6</fullName>
    </recommendedName>
</protein>
<dbReference type="AlphaFoldDB" id="A0A9W9DR94"/>
<keyword evidence="7" id="KW-0449">Lipoprotein</keyword>
<dbReference type="OrthoDB" id="27923at2759"/>
<dbReference type="PANTHER" id="PTHR45806:SF1">
    <property type="entry name" value="SYNAPTOBREVIN HOMOLOG YKT6"/>
    <property type="match status" value="1"/>
</dbReference>
<dbReference type="GO" id="GO:0005886">
    <property type="term" value="C:plasma membrane"/>
    <property type="evidence" value="ECO:0007669"/>
    <property type="project" value="UniProtKB-SubCell"/>
</dbReference>
<dbReference type="InterPro" id="IPR001388">
    <property type="entry name" value="Synaptobrevin-like"/>
</dbReference>
<keyword evidence="3" id="KW-1003">Cell membrane</keyword>
<evidence type="ECO:0000256" key="3">
    <source>
        <dbReference type="ARBA" id="ARBA00022475"/>
    </source>
</evidence>
<dbReference type="SUPFAM" id="SSF58038">
    <property type="entry name" value="SNARE fusion complex"/>
    <property type="match status" value="1"/>
</dbReference>
<proteinExistence type="inferred from homology"/>
<dbReference type="PROSITE" id="PS50892">
    <property type="entry name" value="V_SNARE"/>
    <property type="match status" value="1"/>
</dbReference>
<evidence type="ECO:0000256" key="4">
    <source>
        <dbReference type="ARBA" id="ARBA00022481"/>
    </source>
</evidence>
<dbReference type="Gene3D" id="3.30.450.50">
    <property type="entry name" value="Longin domain"/>
    <property type="match status" value="1"/>
</dbReference>
<dbReference type="GO" id="GO:0005794">
    <property type="term" value="C:Golgi apparatus"/>
    <property type="evidence" value="ECO:0007669"/>
    <property type="project" value="TreeGrafter"/>
</dbReference>
<keyword evidence="14" id="KW-1185">Reference proteome</keyword>
<reference evidence="13" key="1">
    <citation type="submission" date="2022-08" db="EMBL/GenBank/DDBJ databases">
        <title>A Global Phylogenomic Analysis of the Shiitake Genus Lentinula.</title>
        <authorList>
            <consortium name="DOE Joint Genome Institute"/>
            <person name="Sierra-Patev S."/>
            <person name="Min B."/>
            <person name="Naranjo-Ortiz M."/>
            <person name="Looney B."/>
            <person name="Konkel Z."/>
            <person name="Slot J.C."/>
            <person name="Sakamoto Y."/>
            <person name="Steenwyk J.L."/>
            <person name="Rokas A."/>
            <person name="Carro J."/>
            <person name="Camarero S."/>
            <person name="Ferreira P."/>
            <person name="Molpeceres G."/>
            <person name="Ruiz-Duenas F.J."/>
            <person name="Serrano A."/>
            <person name="Henrissat B."/>
            <person name="Drula E."/>
            <person name="Hughes K.W."/>
            <person name="Mata J.L."/>
            <person name="Ishikawa N.K."/>
            <person name="Vargas-Isla R."/>
            <person name="Ushijima S."/>
            <person name="Smith C.A."/>
            <person name="Ahrendt S."/>
            <person name="Andreopoulos W."/>
            <person name="He G."/>
            <person name="Labutti K."/>
            <person name="Lipzen A."/>
            <person name="Ng V."/>
            <person name="Riley R."/>
            <person name="Sandor L."/>
            <person name="Barry K."/>
            <person name="Martinez A.T."/>
            <person name="Xiao Y."/>
            <person name="Gibbons J.G."/>
            <person name="Terashima K."/>
            <person name="Grigoriev I.V."/>
            <person name="Hibbett D.S."/>
        </authorList>
    </citation>
    <scope>NUCLEOTIDE SEQUENCE</scope>
    <source>
        <strain evidence="13">JLM2183</strain>
    </source>
</reference>
<keyword evidence="5" id="KW-0472">Membrane</keyword>
<evidence type="ECO:0000256" key="7">
    <source>
        <dbReference type="ARBA" id="ARBA00023288"/>
    </source>
</evidence>
<keyword evidence="4" id="KW-0488">Methylation</keyword>
<keyword evidence="10" id="KW-0175">Coiled coil</keyword>
<dbReference type="InterPro" id="IPR042855">
    <property type="entry name" value="V_SNARE_CC"/>
</dbReference>
<dbReference type="Gene3D" id="1.20.5.110">
    <property type="match status" value="1"/>
</dbReference>